<feature type="coiled-coil region" evidence="1">
    <location>
        <begin position="646"/>
        <end position="698"/>
    </location>
</feature>
<comment type="caution">
    <text evidence="2">The sequence shown here is derived from an EMBL/GenBank/DDBJ whole genome shotgun (WGS) entry which is preliminary data.</text>
</comment>
<keyword evidence="1" id="KW-0175">Coiled coil</keyword>
<organism evidence="2 3">
    <name type="scientific">Tritrichomonas foetus</name>
    <dbReference type="NCBI Taxonomy" id="1144522"/>
    <lineage>
        <taxon>Eukaryota</taxon>
        <taxon>Metamonada</taxon>
        <taxon>Parabasalia</taxon>
        <taxon>Tritrichomonadida</taxon>
        <taxon>Tritrichomonadidae</taxon>
        <taxon>Tritrichomonas</taxon>
    </lineage>
</organism>
<reference evidence="2" key="1">
    <citation type="submission" date="2016-10" db="EMBL/GenBank/DDBJ databases">
        <authorList>
            <person name="Benchimol M."/>
            <person name="Almeida L.G."/>
            <person name="Vasconcelos A.T."/>
            <person name="Perreira-Neves A."/>
            <person name="Rosa I.A."/>
            <person name="Tasca T."/>
            <person name="Bogo M.R."/>
            <person name="de Souza W."/>
        </authorList>
    </citation>
    <scope>NUCLEOTIDE SEQUENCE [LARGE SCALE GENOMIC DNA]</scope>
    <source>
        <strain evidence="2">K</strain>
    </source>
</reference>
<dbReference type="EMBL" id="MLAK01000476">
    <property type="protein sequence ID" value="OHT13771.1"/>
    <property type="molecule type" value="Genomic_DNA"/>
</dbReference>
<protein>
    <submittedName>
        <fullName evidence="2">Uncharacterized protein</fullName>
    </submittedName>
</protein>
<dbReference type="RefSeq" id="XP_068366907.1">
    <property type="nucleotide sequence ID" value="XM_068498699.1"/>
</dbReference>
<evidence type="ECO:0000313" key="3">
    <source>
        <dbReference type="Proteomes" id="UP000179807"/>
    </source>
</evidence>
<proteinExistence type="predicted"/>
<evidence type="ECO:0000313" key="2">
    <source>
        <dbReference type="EMBL" id="OHT13771.1"/>
    </source>
</evidence>
<feature type="coiled-coil region" evidence="1">
    <location>
        <begin position="319"/>
        <end position="409"/>
    </location>
</feature>
<dbReference type="GeneID" id="94833403"/>
<feature type="coiled-coil region" evidence="1">
    <location>
        <begin position="8"/>
        <end position="127"/>
    </location>
</feature>
<feature type="coiled-coil region" evidence="1">
    <location>
        <begin position="538"/>
        <end position="609"/>
    </location>
</feature>
<feature type="coiled-coil region" evidence="1">
    <location>
        <begin position="732"/>
        <end position="841"/>
    </location>
</feature>
<keyword evidence="3" id="KW-1185">Reference proteome</keyword>
<accession>A0A1J4KRA0</accession>
<sequence length="911" mass="106095">MLDSQKLISDLQQKNRELVGKVAVLQKQFDEALIVAHSFDAISAKNTELEKEIHLQKSRNEDLTSRIQILAQSNAELTHKYNEEKASIQSRSKSEMFSVQEKLKQTQIDYEKEIADLKIKSQKVEKENFITVENYKKQLQRIYDAATHYFSSNIHDSDVLISLLLTKTQPKQALQTPSVLIHEAPSNANHKSRNSDEGINDKVDKEVLLAMKEYRSEAKSLKNKNQKLQALLKEQSQTTEALSNEKESLIKINAKLTSQLEKVKQKCDESKTFVIQVKDLQARNIKLRTKLTTYAKNTENLQQKNSDINEKINACKALIIKKDEDIQKLSKENNQMKEELSIIEKKNQELKEKYFKASEMLKNNQVIVDEKKQETKNVKTTLNSLQDVLDNQKDEILQLQTQRLKLISQIQSMNSLLTQYESSVNSLLTKKTKTIPNQSFAYTQFPEELKTKILKSLNDYSTETITDEDMVRNTLAVVYNYYNTKLNSLNEEVSMNNVTVETEKQKLNLLILEISKLYPDILYDASKPSTFSGNVEKLRVYQEKLMNEKRIKENEINEIYNILNSSTIEEIKSKVEEMKNEIQQLKDKIKAKKAEEEQLLLEYQQYQKEFADKMKVVKHTLAQTEQKMVINEKDWKTEKSHYDNKIKELTSTVNANKEQVKLMKKEFHDKLHKETRNVSKLGKDNQSIKDENAQLNQTICELQKDISTKEDIIFQLRSFTKFFAKKQSLKHKKEQEMLKNQLNQIIAQLKEKNVELKNTLDEVRDKMILSESQYHKAKTQISEYCSKIQQLELKLESFQSDAERNRSLIESKSKAAQIAQETQLQSQIEDSKWQIENAKREIMAYVGMQFSSLFNAKARIDESNFESFVHKLRKKFDDLISTENNLRHMLSLNSSDSVESAVSHLIRQKTM</sequence>
<evidence type="ECO:0000256" key="1">
    <source>
        <dbReference type="SAM" id="Coils"/>
    </source>
</evidence>
<feature type="coiled-coil region" evidence="1">
    <location>
        <begin position="211"/>
        <end position="266"/>
    </location>
</feature>
<dbReference type="AlphaFoldDB" id="A0A1J4KRA0"/>
<name>A0A1J4KRA0_9EUKA</name>
<dbReference type="Proteomes" id="UP000179807">
    <property type="component" value="Unassembled WGS sequence"/>
</dbReference>
<gene>
    <name evidence="2" type="ORF">TRFO_15987</name>
</gene>
<dbReference type="VEuPathDB" id="TrichDB:TRFO_15987"/>